<keyword evidence="2" id="KW-1185">Reference proteome</keyword>
<evidence type="ECO:0000313" key="1">
    <source>
        <dbReference type="EMBL" id="GGA14354.1"/>
    </source>
</evidence>
<dbReference type="Proteomes" id="UP000603317">
    <property type="component" value="Unassembled WGS sequence"/>
</dbReference>
<dbReference type="EMBL" id="BMID01000035">
    <property type="protein sequence ID" value="GGA14354.1"/>
    <property type="molecule type" value="Genomic_DNA"/>
</dbReference>
<accession>A0ABQ1FIG3</accession>
<evidence type="ECO:0000313" key="2">
    <source>
        <dbReference type="Proteomes" id="UP000603317"/>
    </source>
</evidence>
<name>A0ABQ1FIG3_9SPHN</name>
<sequence>MSGAGAHFAYMSNAYISKLRLVYFLQCKSKKNTNTNEYYLNTFFNRNFRFRIK</sequence>
<gene>
    <name evidence="1" type="ORF">GCM10010923_25290</name>
</gene>
<proteinExistence type="predicted"/>
<reference evidence="2" key="1">
    <citation type="journal article" date="2019" name="Int. J. Syst. Evol. Microbiol.">
        <title>The Global Catalogue of Microorganisms (GCM) 10K type strain sequencing project: providing services to taxonomists for standard genome sequencing and annotation.</title>
        <authorList>
            <consortium name="The Broad Institute Genomics Platform"/>
            <consortium name="The Broad Institute Genome Sequencing Center for Infectious Disease"/>
            <person name="Wu L."/>
            <person name="Ma J."/>
        </authorList>
    </citation>
    <scope>NUCLEOTIDE SEQUENCE [LARGE SCALE GENOMIC DNA]</scope>
    <source>
        <strain evidence="2">CGMCC 1.15297</strain>
    </source>
</reference>
<comment type="caution">
    <text evidence="1">The sequence shown here is derived from an EMBL/GenBank/DDBJ whole genome shotgun (WGS) entry which is preliminary data.</text>
</comment>
<organism evidence="1 2">
    <name type="scientific">Blastomonas marina</name>
    <dbReference type="NCBI Taxonomy" id="1867408"/>
    <lineage>
        <taxon>Bacteria</taxon>
        <taxon>Pseudomonadati</taxon>
        <taxon>Pseudomonadota</taxon>
        <taxon>Alphaproteobacteria</taxon>
        <taxon>Sphingomonadales</taxon>
        <taxon>Sphingomonadaceae</taxon>
        <taxon>Blastomonas</taxon>
    </lineage>
</organism>
<protein>
    <submittedName>
        <fullName evidence="1">Uncharacterized protein</fullName>
    </submittedName>
</protein>